<dbReference type="Pfam" id="PF00149">
    <property type="entry name" value="Metallophos"/>
    <property type="match status" value="1"/>
</dbReference>
<dbReference type="KEGG" id="tra:Trad_2159"/>
<protein>
    <submittedName>
        <fullName evidence="2">Metallophosphoesterase</fullName>
    </submittedName>
</protein>
<evidence type="ECO:0000259" key="1">
    <source>
        <dbReference type="Pfam" id="PF00149"/>
    </source>
</evidence>
<accession>D7CRU4</accession>
<dbReference type="Gene3D" id="3.60.21.10">
    <property type="match status" value="1"/>
</dbReference>
<reference evidence="3" key="1">
    <citation type="submission" date="2010-05" db="EMBL/GenBank/DDBJ databases">
        <title>The complete genome of Truepera radiovictris DSM 17093.</title>
        <authorList>
            <consortium name="US DOE Joint Genome Institute (JGI-PGF)"/>
            <person name="Lucas S."/>
            <person name="Copeland A."/>
            <person name="Lapidus A."/>
            <person name="Glavina del Rio T."/>
            <person name="Dalin E."/>
            <person name="Tice H."/>
            <person name="Bruce D."/>
            <person name="Goodwin L."/>
            <person name="Pitluck S."/>
            <person name="Kyrpides N."/>
            <person name="Mavromatis K."/>
            <person name="Ovchinnikova G."/>
            <person name="Munk A.C."/>
            <person name="Detter J.C."/>
            <person name="Han C."/>
            <person name="Tapia R."/>
            <person name="Land M."/>
            <person name="Hauser L."/>
            <person name="Markowitz V."/>
            <person name="Cheng J.-F."/>
            <person name="Hugenholtz P."/>
            <person name="Woyke T."/>
            <person name="Wu D."/>
            <person name="Tindall B."/>
            <person name="Pomrenke H.G."/>
            <person name="Brambilla E."/>
            <person name="Klenk H.-P."/>
            <person name="Eisen J.A."/>
        </authorList>
    </citation>
    <scope>NUCLEOTIDE SEQUENCE [LARGE SCALE GENOMIC DNA]</scope>
    <source>
        <strain evidence="3">DSM 17093 / CIP 108686 / LMG 22925 / RQ-24</strain>
    </source>
</reference>
<dbReference type="GO" id="GO:0016787">
    <property type="term" value="F:hydrolase activity"/>
    <property type="evidence" value="ECO:0007669"/>
    <property type="project" value="InterPro"/>
</dbReference>
<gene>
    <name evidence="2" type="ordered locus">Trad_2159</name>
</gene>
<evidence type="ECO:0000313" key="3">
    <source>
        <dbReference type="Proteomes" id="UP000000379"/>
    </source>
</evidence>
<sequence>MIFSDQHRGARGGDDQFRKAERAYNAALAWYFRRGYTLVVLGDADELWKNAPASVVDAYGYTLSLEAAFHREGRLLRVIGNHDDDWLLGDTAARHLQPLFGPTPLTFHPSLLFSVRDGGRELGRLFLVHGHQGSPMSDRWAHLSRLAVRYLYRPWLRLTGVSLDTPSKDPRLRYEHNLIMHAWAATQPGLVLVCGHTHRPVFESRSHPGQLQQRLAALEARLATHPGDRALQDEVAAAAADLEWVRSQENERHGAEGDDAGPTPCYFNAGCCCFGDGDITGLDIEGGTIRLVHWPDKEGRPRPLVLEEDSLQEVFARVS</sequence>
<evidence type="ECO:0000313" key="2">
    <source>
        <dbReference type="EMBL" id="ADI15272.1"/>
    </source>
</evidence>
<keyword evidence="3" id="KW-1185">Reference proteome</keyword>
<dbReference type="InterPro" id="IPR029052">
    <property type="entry name" value="Metallo-depent_PP-like"/>
</dbReference>
<dbReference type="SUPFAM" id="SSF56300">
    <property type="entry name" value="Metallo-dependent phosphatases"/>
    <property type="match status" value="1"/>
</dbReference>
<dbReference type="Proteomes" id="UP000000379">
    <property type="component" value="Chromosome"/>
</dbReference>
<feature type="domain" description="Calcineurin-like phosphoesterase" evidence="1">
    <location>
        <begin position="2"/>
        <end position="200"/>
    </location>
</feature>
<dbReference type="HOGENOM" id="CLU_065964_0_0_0"/>
<dbReference type="STRING" id="649638.Trad_2159"/>
<dbReference type="AlphaFoldDB" id="D7CRU4"/>
<name>D7CRU4_TRURR</name>
<proteinExistence type="predicted"/>
<reference evidence="2 3" key="2">
    <citation type="journal article" date="2011" name="Stand. Genomic Sci.">
        <title>Complete genome sequence of Truepera radiovictrix type strain (RQ-24).</title>
        <authorList>
            <person name="Ivanova N."/>
            <person name="Rohde C."/>
            <person name="Munk C."/>
            <person name="Nolan M."/>
            <person name="Lucas S."/>
            <person name="Del Rio T.G."/>
            <person name="Tice H."/>
            <person name="Deshpande S."/>
            <person name="Cheng J.F."/>
            <person name="Tapia R."/>
            <person name="Han C."/>
            <person name="Goodwin L."/>
            <person name="Pitluck S."/>
            <person name="Liolios K."/>
            <person name="Mavromatis K."/>
            <person name="Mikhailova N."/>
            <person name="Pati A."/>
            <person name="Chen A."/>
            <person name="Palaniappan K."/>
            <person name="Land M."/>
            <person name="Hauser L."/>
            <person name="Chang Y.J."/>
            <person name="Jeffries C.D."/>
            <person name="Brambilla E."/>
            <person name="Rohde M."/>
            <person name="Goker M."/>
            <person name="Tindall B.J."/>
            <person name="Woyke T."/>
            <person name="Bristow J."/>
            <person name="Eisen J.A."/>
            <person name="Markowitz V."/>
            <person name="Hugenholtz P."/>
            <person name="Kyrpides N.C."/>
            <person name="Klenk H.P."/>
            <person name="Lapidus A."/>
        </authorList>
    </citation>
    <scope>NUCLEOTIDE SEQUENCE [LARGE SCALE GENOMIC DNA]</scope>
    <source>
        <strain evidence="3">DSM 17093 / CIP 108686 / LMG 22925 / RQ-24</strain>
    </source>
</reference>
<dbReference type="EMBL" id="CP002049">
    <property type="protein sequence ID" value="ADI15272.1"/>
    <property type="molecule type" value="Genomic_DNA"/>
</dbReference>
<dbReference type="RefSeq" id="WP_013178636.1">
    <property type="nucleotide sequence ID" value="NC_014221.1"/>
</dbReference>
<organism evidence="2 3">
    <name type="scientific">Truepera radiovictrix (strain DSM 17093 / CIP 108686 / LMG 22925 / RQ-24)</name>
    <dbReference type="NCBI Taxonomy" id="649638"/>
    <lineage>
        <taxon>Bacteria</taxon>
        <taxon>Thermotogati</taxon>
        <taxon>Deinococcota</taxon>
        <taxon>Deinococci</taxon>
        <taxon>Trueperales</taxon>
        <taxon>Trueperaceae</taxon>
        <taxon>Truepera</taxon>
    </lineage>
</organism>
<dbReference type="InterPro" id="IPR004843">
    <property type="entry name" value="Calcineurin-like_PHP"/>
</dbReference>
<dbReference type="eggNOG" id="COG1407">
    <property type="taxonomic scope" value="Bacteria"/>
</dbReference>